<dbReference type="Pfam" id="PF13412">
    <property type="entry name" value="HTH_24"/>
    <property type="match status" value="1"/>
</dbReference>
<keyword evidence="3" id="KW-0804">Transcription</keyword>
<evidence type="ECO:0000313" key="5">
    <source>
        <dbReference type="EMBL" id="WBA09420.1"/>
    </source>
</evidence>
<dbReference type="InterPro" id="IPR000485">
    <property type="entry name" value="AsnC-type_HTH_dom"/>
</dbReference>
<dbReference type="GO" id="GO:0043200">
    <property type="term" value="P:response to amino acid"/>
    <property type="evidence" value="ECO:0007669"/>
    <property type="project" value="TreeGrafter"/>
</dbReference>
<dbReference type="PANTHER" id="PTHR30154">
    <property type="entry name" value="LEUCINE-RESPONSIVE REGULATORY PROTEIN"/>
    <property type="match status" value="1"/>
</dbReference>
<dbReference type="SMART" id="SM00344">
    <property type="entry name" value="HTH_ASNC"/>
    <property type="match status" value="1"/>
</dbReference>
<organism evidence="5 6">
    <name type="scientific">Salinivibrio kushneri</name>
    <dbReference type="NCBI Taxonomy" id="1908198"/>
    <lineage>
        <taxon>Bacteria</taxon>
        <taxon>Pseudomonadati</taxon>
        <taxon>Pseudomonadota</taxon>
        <taxon>Gammaproteobacteria</taxon>
        <taxon>Vibrionales</taxon>
        <taxon>Vibrionaceae</taxon>
        <taxon>Salinivibrio</taxon>
    </lineage>
</organism>
<dbReference type="Gene3D" id="3.30.70.920">
    <property type="match status" value="1"/>
</dbReference>
<dbReference type="RefSeq" id="WP_077457637.1">
    <property type="nucleotide sequence ID" value="NZ_CP114588.1"/>
</dbReference>
<dbReference type="PRINTS" id="PR00033">
    <property type="entry name" value="HTHASNC"/>
</dbReference>
<evidence type="ECO:0000313" key="6">
    <source>
        <dbReference type="Proteomes" id="UP001164748"/>
    </source>
</evidence>
<dbReference type="Pfam" id="PF01037">
    <property type="entry name" value="AsnC_trans_reg"/>
    <property type="match status" value="1"/>
</dbReference>
<dbReference type="InterPro" id="IPR036390">
    <property type="entry name" value="WH_DNA-bd_sf"/>
</dbReference>
<evidence type="ECO:0000256" key="3">
    <source>
        <dbReference type="ARBA" id="ARBA00023163"/>
    </source>
</evidence>
<accession>A0AA47LS29</accession>
<dbReference type="PROSITE" id="PS00519">
    <property type="entry name" value="HTH_ASNC_1"/>
    <property type="match status" value="1"/>
</dbReference>
<dbReference type="SUPFAM" id="SSF46785">
    <property type="entry name" value="Winged helix' DNA-binding domain"/>
    <property type="match status" value="1"/>
</dbReference>
<dbReference type="GO" id="GO:0005829">
    <property type="term" value="C:cytosol"/>
    <property type="evidence" value="ECO:0007669"/>
    <property type="project" value="TreeGrafter"/>
</dbReference>
<name>A0AA47LS29_9GAMM</name>
<dbReference type="PANTHER" id="PTHR30154:SF17">
    <property type="entry name" value="DNA-BINDING TRANSCRIPTIONAL ACTIVATOR DECR"/>
    <property type="match status" value="1"/>
</dbReference>
<evidence type="ECO:0000256" key="2">
    <source>
        <dbReference type="ARBA" id="ARBA00023125"/>
    </source>
</evidence>
<gene>
    <name evidence="5" type="ORF">N8M53_04250</name>
</gene>
<reference evidence="5" key="1">
    <citation type="submission" date="2022-09" db="EMBL/GenBank/DDBJ databases">
        <authorList>
            <person name="Li Z.-J."/>
        </authorList>
    </citation>
    <scope>NUCLEOTIDE SEQUENCE</scope>
    <source>
        <strain evidence="5">TGB11</strain>
    </source>
</reference>
<dbReference type="GO" id="GO:0043565">
    <property type="term" value="F:sequence-specific DNA binding"/>
    <property type="evidence" value="ECO:0007669"/>
    <property type="project" value="InterPro"/>
</dbReference>
<evidence type="ECO:0000256" key="1">
    <source>
        <dbReference type="ARBA" id="ARBA00023015"/>
    </source>
</evidence>
<dbReference type="InterPro" id="IPR019887">
    <property type="entry name" value="Tscrpt_reg_AsnC/Lrp_C"/>
</dbReference>
<dbReference type="FunFam" id="3.30.70.920:FF:000005">
    <property type="entry name" value="Lrp/AsnC family transcriptional regulator"/>
    <property type="match status" value="1"/>
</dbReference>
<proteinExistence type="predicted"/>
<keyword evidence="1" id="KW-0805">Transcription regulation</keyword>
<feature type="domain" description="HTH asnC-type" evidence="4">
    <location>
        <begin position="5"/>
        <end position="66"/>
    </location>
</feature>
<dbReference type="CDD" id="cd00090">
    <property type="entry name" value="HTH_ARSR"/>
    <property type="match status" value="1"/>
</dbReference>
<dbReference type="Gene3D" id="1.10.10.10">
    <property type="entry name" value="Winged helix-like DNA-binding domain superfamily/Winged helix DNA-binding domain"/>
    <property type="match status" value="1"/>
</dbReference>
<dbReference type="InterPro" id="IPR011991">
    <property type="entry name" value="ArsR-like_HTH"/>
</dbReference>
<dbReference type="InterPro" id="IPR019888">
    <property type="entry name" value="Tscrpt_reg_AsnC-like"/>
</dbReference>
<dbReference type="EMBL" id="CP114588">
    <property type="protein sequence ID" value="WBA09420.1"/>
    <property type="molecule type" value="Genomic_DNA"/>
</dbReference>
<keyword evidence="2" id="KW-0238">DNA-binding</keyword>
<protein>
    <submittedName>
        <fullName evidence="5">Lrp/AsnC family transcriptional regulator</fullName>
    </submittedName>
</protein>
<dbReference type="PROSITE" id="PS50956">
    <property type="entry name" value="HTH_ASNC_2"/>
    <property type="match status" value="1"/>
</dbReference>
<dbReference type="GO" id="GO:0006355">
    <property type="term" value="P:regulation of DNA-templated transcription"/>
    <property type="evidence" value="ECO:0007669"/>
    <property type="project" value="UniProtKB-ARBA"/>
</dbReference>
<dbReference type="InterPro" id="IPR019885">
    <property type="entry name" value="Tscrpt_reg_HTH_AsnC-type_CS"/>
</dbReference>
<dbReference type="SUPFAM" id="SSF54909">
    <property type="entry name" value="Dimeric alpha+beta barrel"/>
    <property type="match status" value="1"/>
</dbReference>
<sequence>MTVTLDEIDRTLLAALQEDANWSVSALAERVNLTTTPCWKRLKRLESQGVIRGRVALLDPETVGLAFTAFVHIKTNDHSEQWYKTFTEVVTEFPEVMEFYRMAGEYDYMMKVQVADMTRFDHFYKKLVNSVPSLNNVTSTFAMEALKYTTALPIR</sequence>
<dbReference type="AlphaFoldDB" id="A0AA47LS29"/>
<dbReference type="InterPro" id="IPR036388">
    <property type="entry name" value="WH-like_DNA-bd_sf"/>
</dbReference>
<evidence type="ECO:0000259" key="4">
    <source>
        <dbReference type="PROSITE" id="PS50956"/>
    </source>
</evidence>
<dbReference type="InterPro" id="IPR011008">
    <property type="entry name" value="Dimeric_a/b-barrel"/>
</dbReference>
<dbReference type="Proteomes" id="UP001164748">
    <property type="component" value="Chromosome"/>
</dbReference>